<protein>
    <submittedName>
        <fullName evidence="1">Uncharacterized protein</fullName>
    </submittedName>
</protein>
<gene>
    <name evidence="1" type="ORF">MLD38_031300</name>
</gene>
<sequence>MAEQHDRRFCLPGQLDMKQILLEAQYRWLRPIEICQILQNYKQFQIAPEPANKPPSGSLFLFNKKVLRYFRKDGHNWRKRGDGKTVKEAHEKLKAGRVDVLHCYYAHGEQDESFQRRTYWMLEE</sequence>
<comment type="caution">
    <text evidence="1">The sequence shown here is derived from an EMBL/GenBank/DDBJ whole genome shotgun (WGS) entry which is preliminary data.</text>
</comment>
<evidence type="ECO:0000313" key="2">
    <source>
        <dbReference type="Proteomes" id="UP001057402"/>
    </source>
</evidence>
<reference evidence="2" key="1">
    <citation type="journal article" date="2023" name="Front. Plant Sci.">
        <title>Chromosomal-level genome assembly of Melastoma candidum provides insights into trichome evolution.</title>
        <authorList>
            <person name="Zhong Y."/>
            <person name="Wu W."/>
            <person name="Sun C."/>
            <person name="Zou P."/>
            <person name="Liu Y."/>
            <person name="Dai S."/>
            <person name="Zhou R."/>
        </authorList>
    </citation>
    <scope>NUCLEOTIDE SEQUENCE [LARGE SCALE GENOMIC DNA]</scope>
</reference>
<name>A0ACB9MU44_9MYRT</name>
<keyword evidence="2" id="KW-1185">Reference proteome</keyword>
<dbReference type="EMBL" id="CM042888">
    <property type="protein sequence ID" value="KAI4325940.1"/>
    <property type="molecule type" value="Genomic_DNA"/>
</dbReference>
<evidence type="ECO:0000313" key="1">
    <source>
        <dbReference type="EMBL" id="KAI4325940.1"/>
    </source>
</evidence>
<dbReference type="Proteomes" id="UP001057402">
    <property type="component" value="Chromosome 9"/>
</dbReference>
<accession>A0ACB9MU44</accession>
<organism evidence="1 2">
    <name type="scientific">Melastoma candidum</name>
    <dbReference type="NCBI Taxonomy" id="119954"/>
    <lineage>
        <taxon>Eukaryota</taxon>
        <taxon>Viridiplantae</taxon>
        <taxon>Streptophyta</taxon>
        <taxon>Embryophyta</taxon>
        <taxon>Tracheophyta</taxon>
        <taxon>Spermatophyta</taxon>
        <taxon>Magnoliopsida</taxon>
        <taxon>eudicotyledons</taxon>
        <taxon>Gunneridae</taxon>
        <taxon>Pentapetalae</taxon>
        <taxon>rosids</taxon>
        <taxon>malvids</taxon>
        <taxon>Myrtales</taxon>
        <taxon>Melastomataceae</taxon>
        <taxon>Melastomatoideae</taxon>
        <taxon>Melastomateae</taxon>
        <taxon>Melastoma</taxon>
    </lineage>
</organism>
<proteinExistence type="predicted"/>